<evidence type="ECO:0000256" key="1">
    <source>
        <dbReference type="ARBA" id="ARBA00005417"/>
    </source>
</evidence>
<feature type="domain" description="ABC transporter" evidence="5">
    <location>
        <begin position="2"/>
        <end position="227"/>
    </location>
</feature>
<dbReference type="PROSITE" id="PS00211">
    <property type="entry name" value="ABC_TRANSPORTER_1"/>
    <property type="match status" value="1"/>
</dbReference>
<reference evidence="7" key="1">
    <citation type="journal article" date="2019" name="Int. J. Syst. Evol. Microbiol.">
        <title>The Global Catalogue of Microorganisms (GCM) 10K type strain sequencing project: providing services to taxonomists for standard genome sequencing and annotation.</title>
        <authorList>
            <consortium name="The Broad Institute Genomics Platform"/>
            <consortium name="The Broad Institute Genome Sequencing Center for Infectious Disease"/>
            <person name="Wu L."/>
            <person name="Ma J."/>
        </authorList>
    </citation>
    <scope>NUCLEOTIDE SEQUENCE [LARGE SCALE GENOMIC DNA]</scope>
    <source>
        <strain evidence="7">JCM 17986</strain>
    </source>
</reference>
<proteinExistence type="inferred from homology"/>
<dbReference type="Gene3D" id="3.40.50.300">
    <property type="entry name" value="P-loop containing nucleotide triphosphate hydrolases"/>
    <property type="match status" value="1"/>
</dbReference>
<evidence type="ECO:0000259" key="5">
    <source>
        <dbReference type="PROSITE" id="PS50893"/>
    </source>
</evidence>
<dbReference type="Proteomes" id="UP001500466">
    <property type="component" value="Unassembled WGS sequence"/>
</dbReference>
<dbReference type="PANTHER" id="PTHR43335:SF4">
    <property type="entry name" value="ABC TRANSPORTER, ATP-BINDING PROTEIN"/>
    <property type="match status" value="1"/>
</dbReference>
<evidence type="ECO:0000256" key="2">
    <source>
        <dbReference type="ARBA" id="ARBA00022448"/>
    </source>
</evidence>
<dbReference type="EMBL" id="BAABHS010000006">
    <property type="protein sequence ID" value="GAA4958795.1"/>
    <property type="molecule type" value="Genomic_DNA"/>
</dbReference>
<dbReference type="CDD" id="cd03268">
    <property type="entry name" value="ABC_BcrA_bacitracin_resist"/>
    <property type="match status" value="1"/>
</dbReference>
<dbReference type="PANTHER" id="PTHR43335">
    <property type="entry name" value="ABC TRANSPORTER, ATP-BINDING PROTEIN"/>
    <property type="match status" value="1"/>
</dbReference>
<evidence type="ECO:0000313" key="6">
    <source>
        <dbReference type="EMBL" id="GAA4958795.1"/>
    </source>
</evidence>
<dbReference type="PROSITE" id="PS50893">
    <property type="entry name" value="ABC_TRANSPORTER_2"/>
    <property type="match status" value="1"/>
</dbReference>
<evidence type="ECO:0000256" key="4">
    <source>
        <dbReference type="ARBA" id="ARBA00022840"/>
    </source>
</evidence>
<organism evidence="6 7">
    <name type="scientific">Yinghuangia aomiensis</name>
    <dbReference type="NCBI Taxonomy" id="676205"/>
    <lineage>
        <taxon>Bacteria</taxon>
        <taxon>Bacillati</taxon>
        <taxon>Actinomycetota</taxon>
        <taxon>Actinomycetes</taxon>
        <taxon>Kitasatosporales</taxon>
        <taxon>Streptomycetaceae</taxon>
        <taxon>Yinghuangia</taxon>
    </lineage>
</organism>
<dbReference type="InterPro" id="IPR017871">
    <property type="entry name" value="ABC_transporter-like_CS"/>
</dbReference>
<comment type="similarity">
    <text evidence="1">Belongs to the ABC transporter superfamily.</text>
</comment>
<sequence>MIQVEKLSKRYGDHHAVRDVSFTCAPGTVTGFLGPNGAGKSTIMRMICGLTAPTAGRASVLGVPYRTIPNPGRHVGVLLDAAARHPGRSGRETLLLAARAQGVPDARVDAVLDEVGLASAAKRRVGGYSFGMRQRLGIAQALLGDPAVLILDEPSSGLDPEGIHQMRGLLRGFADRGGTVLLSSHLLFEVESVADRFVMIARGRLVAQGAKDELTQGRSGAVVRAADDPAALRSALAADGLAVREARADRAFVVDAEPALVGRAAARAGVALAELHGTAGVGLEELFLSLTGSPEAGEGAR</sequence>
<dbReference type="InterPro" id="IPR003593">
    <property type="entry name" value="AAA+_ATPase"/>
</dbReference>
<protein>
    <submittedName>
        <fullName evidence="6">ATP-binding cassette domain-containing protein</fullName>
    </submittedName>
</protein>
<dbReference type="GO" id="GO:0005524">
    <property type="term" value="F:ATP binding"/>
    <property type="evidence" value="ECO:0007669"/>
    <property type="project" value="UniProtKB-KW"/>
</dbReference>
<dbReference type="InterPro" id="IPR027417">
    <property type="entry name" value="P-loop_NTPase"/>
</dbReference>
<keyword evidence="2" id="KW-0813">Transport</keyword>
<keyword evidence="7" id="KW-1185">Reference proteome</keyword>
<gene>
    <name evidence="6" type="ORF">GCM10023205_21930</name>
</gene>
<dbReference type="Pfam" id="PF00005">
    <property type="entry name" value="ABC_tran"/>
    <property type="match status" value="1"/>
</dbReference>
<evidence type="ECO:0000313" key="7">
    <source>
        <dbReference type="Proteomes" id="UP001500466"/>
    </source>
</evidence>
<accession>A0ABP9H5Y8</accession>
<comment type="caution">
    <text evidence="6">The sequence shown here is derived from an EMBL/GenBank/DDBJ whole genome shotgun (WGS) entry which is preliminary data.</text>
</comment>
<dbReference type="RefSeq" id="WP_345675173.1">
    <property type="nucleotide sequence ID" value="NZ_BAABHS010000006.1"/>
</dbReference>
<evidence type="ECO:0000256" key="3">
    <source>
        <dbReference type="ARBA" id="ARBA00022741"/>
    </source>
</evidence>
<keyword evidence="4 6" id="KW-0067">ATP-binding</keyword>
<keyword evidence="3" id="KW-0547">Nucleotide-binding</keyword>
<dbReference type="SUPFAM" id="SSF52540">
    <property type="entry name" value="P-loop containing nucleoside triphosphate hydrolases"/>
    <property type="match status" value="1"/>
</dbReference>
<dbReference type="SMART" id="SM00382">
    <property type="entry name" value="AAA"/>
    <property type="match status" value="1"/>
</dbReference>
<dbReference type="InterPro" id="IPR003439">
    <property type="entry name" value="ABC_transporter-like_ATP-bd"/>
</dbReference>
<name>A0ABP9H5Y8_9ACTN</name>